<dbReference type="InterPro" id="IPR036291">
    <property type="entry name" value="NAD(P)-bd_dom_sf"/>
</dbReference>
<dbReference type="InterPro" id="IPR004953">
    <property type="entry name" value="EB1_C"/>
</dbReference>
<dbReference type="InterPro" id="IPR011032">
    <property type="entry name" value="GroES-like_sf"/>
</dbReference>
<evidence type="ECO:0000256" key="8">
    <source>
        <dbReference type="ARBA" id="ARBA00023306"/>
    </source>
</evidence>
<dbReference type="Pfam" id="PF03271">
    <property type="entry name" value="EB1"/>
    <property type="match status" value="1"/>
</dbReference>
<accession>A0AAN7WCV9</accession>
<evidence type="ECO:0000256" key="2">
    <source>
        <dbReference type="ARBA" id="ARBA00010729"/>
    </source>
</evidence>
<comment type="subcellular location">
    <subcellularLocation>
        <location evidence="1">Cytoplasm</location>
        <location evidence="1">Cytoskeleton</location>
    </subcellularLocation>
</comment>
<keyword evidence="4" id="KW-0132">Cell division</keyword>
<sequence>MGESRQGYRKAITRTHTNSACRQELLAWMNGLLQLNITKVEQCGTGAAYCQIYDSIFLDLPMSRVKFNANSEYQYLENFKILSNCFRKHHVDRPLTVEQLTKCKMQDNLEFLQWTKRYWDQYYPGGDYDAVARRKGAGASTPAPAPTSARTSTSANTGARRPMGGAGAGAGAAPRTTSRQTGSGGQASTQLQQKNAELMETVQGLERERDFYFSKLRDIELLIQQAMEADQALEEDEGSLLKQIQTILYSTEEGFEIPAEAETEGAVEGGVEKNLKLASEPLPRPKPDQHLVQVLAVGLNPVDIKPAEAFIGRFAVKKPATPGFDFAGRIVTPASGSKLKAGQLVYGAANANPLAGGALAEYIAAPAATVCSIPAGVSPLDAAGVPVAAITAYSSLIPYIKSGARVFLNGGSGGVGTYGIQIAKAVGAHVTVSCSGRNAELCRSLGADEILDYTKRPLLAQLKDAVTAAGRPFDHVADYVFSDPDLYYKAHTYTTSSAKFVEVASGPNLPFIRFALGANIVPGVLGGGRRKLVIFVADVKSENLEPVSKLMAEGKVKTITDQVFSFENVAEAVKRLKTGRATGKVIVDVAGKGQQ</sequence>
<dbReference type="InterPro" id="IPR001715">
    <property type="entry name" value="CH_dom"/>
</dbReference>
<dbReference type="GO" id="GO:0051301">
    <property type="term" value="P:cell division"/>
    <property type="evidence" value="ECO:0007669"/>
    <property type="project" value="UniProtKB-KW"/>
</dbReference>
<dbReference type="Gene3D" id="1.20.5.1430">
    <property type="match status" value="1"/>
</dbReference>
<dbReference type="Gene3D" id="3.40.50.720">
    <property type="entry name" value="NAD(P)-binding Rossmann-like Domain"/>
    <property type="match status" value="1"/>
</dbReference>
<keyword evidence="6" id="KW-0498">Mitosis</keyword>
<feature type="domain" description="EB1 C-terminal" evidence="12">
    <location>
        <begin position="180"/>
        <end position="257"/>
    </location>
</feature>
<dbReference type="GO" id="GO:0035371">
    <property type="term" value="C:microtubule plus-end"/>
    <property type="evidence" value="ECO:0007669"/>
    <property type="project" value="UniProtKB-ARBA"/>
</dbReference>
<dbReference type="PROSITE" id="PS51230">
    <property type="entry name" value="EB1_C"/>
    <property type="match status" value="1"/>
</dbReference>
<dbReference type="SMART" id="SM00829">
    <property type="entry name" value="PKS_ER"/>
    <property type="match status" value="1"/>
</dbReference>
<dbReference type="GO" id="GO:0072686">
    <property type="term" value="C:mitotic spindle"/>
    <property type="evidence" value="ECO:0007669"/>
    <property type="project" value="UniProtKB-ARBA"/>
</dbReference>
<feature type="domain" description="Calponin-homology (CH)" evidence="11">
    <location>
        <begin position="19"/>
        <end position="120"/>
    </location>
</feature>
<dbReference type="InterPro" id="IPR036133">
    <property type="entry name" value="EB1_C_sf"/>
</dbReference>
<evidence type="ECO:0000256" key="7">
    <source>
        <dbReference type="ARBA" id="ARBA00023212"/>
    </source>
</evidence>
<keyword evidence="8" id="KW-0131">Cell cycle</keyword>
<dbReference type="FunFam" id="1.10.418.10:FF:000028">
    <property type="entry name" value="RP/EB family microtubule-associated protein"/>
    <property type="match status" value="1"/>
</dbReference>
<dbReference type="GO" id="GO:0030473">
    <property type="term" value="P:nuclear migration along microtubule"/>
    <property type="evidence" value="ECO:0007669"/>
    <property type="project" value="UniProtKB-ARBA"/>
</dbReference>
<keyword evidence="3" id="KW-0963">Cytoplasm</keyword>
<evidence type="ECO:0000313" key="13">
    <source>
        <dbReference type="EMBL" id="KAK5707948.1"/>
    </source>
</evidence>
<dbReference type="GO" id="GO:0051010">
    <property type="term" value="F:microtubule plus-end binding"/>
    <property type="evidence" value="ECO:0007669"/>
    <property type="project" value="UniProtKB-ARBA"/>
</dbReference>
<dbReference type="GO" id="GO:0051233">
    <property type="term" value="C:spindle midzone"/>
    <property type="evidence" value="ECO:0007669"/>
    <property type="project" value="UniProtKB-ARBA"/>
</dbReference>
<dbReference type="SUPFAM" id="SSF51735">
    <property type="entry name" value="NAD(P)-binding Rossmann-fold domains"/>
    <property type="match status" value="1"/>
</dbReference>
<comment type="caution">
    <text evidence="13">The sequence shown here is derived from an EMBL/GenBank/DDBJ whole genome shotgun (WGS) entry which is preliminary data.</text>
</comment>
<evidence type="ECO:0000256" key="5">
    <source>
        <dbReference type="ARBA" id="ARBA00022701"/>
    </source>
</evidence>
<evidence type="ECO:0000256" key="4">
    <source>
        <dbReference type="ARBA" id="ARBA00022618"/>
    </source>
</evidence>
<dbReference type="PANTHER" id="PTHR10623">
    <property type="entry name" value="MICROTUBULE-ASSOCIATED PROTEIN RP/EB FAMILY MEMBER"/>
    <property type="match status" value="1"/>
</dbReference>
<dbReference type="Gene3D" id="3.90.180.10">
    <property type="entry name" value="Medium-chain alcohol dehydrogenases, catalytic domain"/>
    <property type="match status" value="1"/>
</dbReference>
<dbReference type="InterPro" id="IPR020843">
    <property type="entry name" value="ER"/>
</dbReference>
<evidence type="ECO:0000259" key="12">
    <source>
        <dbReference type="PROSITE" id="PS51230"/>
    </source>
</evidence>
<dbReference type="Pfam" id="PF00307">
    <property type="entry name" value="CH"/>
    <property type="match status" value="1"/>
</dbReference>
<organism evidence="13 14">
    <name type="scientific">Elasticomyces elasticus</name>
    <dbReference type="NCBI Taxonomy" id="574655"/>
    <lineage>
        <taxon>Eukaryota</taxon>
        <taxon>Fungi</taxon>
        <taxon>Dikarya</taxon>
        <taxon>Ascomycota</taxon>
        <taxon>Pezizomycotina</taxon>
        <taxon>Dothideomycetes</taxon>
        <taxon>Dothideomycetidae</taxon>
        <taxon>Mycosphaerellales</taxon>
        <taxon>Teratosphaeriaceae</taxon>
        <taxon>Elasticomyces</taxon>
    </lineage>
</organism>
<gene>
    <name evidence="13" type="ORF">LTR97_000487</name>
</gene>
<dbReference type="Gene3D" id="1.10.418.10">
    <property type="entry name" value="Calponin-like domain"/>
    <property type="match status" value="1"/>
</dbReference>
<keyword evidence="5 9" id="KW-0493">Microtubule</keyword>
<keyword evidence="7" id="KW-0206">Cytoskeleton</keyword>
<dbReference type="Pfam" id="PF08240">
    <property type="entry name" value="ADH_N"/>
    <property type="match status" value="1"/>
</dbReference>
<dbReference type="InterPro" id="IPR027328">
    <property type="entry name" value="MAPRE"/>
</dbReference>
<dbReference type="Proteomes" id="UP001310594">
    <property type="component" value="Unassembled WGS sequence"/>
</dbReference>
<dbReference type="SUPFAM" id="SSF140612">
    <property type="entry name" value="EB1 dimerisation domain-like"/>
    <property type="match status" value="1"/>
</dbReference>
<evidence type="ECO:0008006" key="15">
    <source>
        <dbReference type="Google" id="ProtNLM"/>
    </source>
</evidence>
<dbReference type="Pfam" id="PF13602">
    <property type="entry name" value="ADH_zinc_N_2"/>
    <property type="match status" value="1"/>
</dbReference>
<protein>
    <recommendedName>
        <fullName evidence="15">Calponin-homology (CH) domain-containing protein</fullName>
    </recommendedName>
</protein>
<feature type="compositionally biased region" description="Low complexity" evidence="10">
    <location>
        <begin position="137"/>
        <end position="163"/>
    </location>
</feature>
<comment type="similarity">
    <text evidence="2">Belongs to the MAPRE family.</text>
</comment>
<evidence type="ECO:0000256" key="9">
    <source>
        <dbReference type="PROSITE-ProRule" id="PRU00576"/>
    </source>
</evidence>
<evidence type="ECO:0000256" key="10">
    <source>
        <dbReference type="SAM" id="MobiDB-lite"/>
    </source>
</evidence>
<dbReference type="SUPFAM" id="SSF47576">
    <property type="entry name" value="Calponin-homology domain, CH-domain"/>
    <property type="match status" value="1"/>
</dbReference>
<dbReference type="InterPro" id="IPR013154">
    <property type="entry name" value="ADH-like_N"/>
</dbReference>
<dbReference type="GO" id="GO:0016491">
    <property type="term" value="F:oxidoreductase activity"/>
    <property type="evidence" value="ECO:0007669"/>
    <property type="project" value="InterPro"/>
</dbReference>
<dbReference type="InterPro" id="IPR036872">
    <property type="entry name" value="CH_dom_sf"/>
</dbReference>
<dbReference type="FunFam" id="1.20.5.1430:FF:000005">
    <property type="entry name" value="Eb1, isoform E"/>
    <property type="match status" value="1"/>
</dbReference>
<evidence type="ECO:0000256" key="3">
    <source>
        <dbReference type="ARBA" id="ARBA00022490"/>
    </source>
</evidence>
<evidence type="ECO:0000256" key="6">
    <source>
        <dbReference type="ARBA" id="ARBA00022776"/>
    </source>
</evidence>
<evidence type="ECO:0000256" key="1">
    <source>
        <dbReference type="ARBA" id="ARBA00004245"/>
    </source>
</evidence>
<proteinExistence type="inferred from homology"/>
<reference evidence="13" key="1">
    <citation type="submission" date="2023-08" db="EMBL/GenBank/DDBJ databases">
        <title>Black Yeasts Isolated from many extreme environments.</title>
        <authorList>
            <person name="Coleine C."/>
            <person name="Stajich J.E."/>
            <person name="Selbmann L."/>
        </authorList>
    </citation>
    <scope>NUCLEOTIDE SEQUENCE</scope>
    <source>
        <strain evidence="13">CCFEE 5810</strain>
    </source>
</reference>
<dbReference type="GO" id="GO:0035372">
    <property type="term" value="P:protein localization to microtubule"/>
    <property type="evidence" value="ECO:0007669"/>
    <property type="project" value="UniProtKB-ARBA"/>
</dbReference>
<feature type="region of interest" description="Disordered" evidence="10">
    <location>
        <begin position="135"/>
        <end position="191"/>
    </location>
</feature>
<name>A0AAN7WCV9_9PEZI</name>
<dbReference type="PROSITE" id="PS50021">
    <property type="entry name" value="CH"/>
    <property type="match status" value="1"/>
</dbReference>
<feature type="compositionally biased region" description="Polar residues" evidence="10">
    <location>
        <begin position="176"/>
        <end position="191"/>
    </location>
</feature>
<dbReference type="EMBL" id="JAVRQU010000001">
    <property type="protein sequence ID" value="KAK5707948.1"/>
    <property type="molecule type" value="Genomic_DNA"/>
</dbReference>
<dbReference type="CDD" id="cd08267">
    <property type="entry name" value="MDR1"/>
    <property type="match status" value="1"/>
</dbReference>
<dbReference type="AlphaFoldDB" id="A0AAN7WCV9"/>
<evidence type="ECO:0000313" key="14">
    <source>
        <dbReference type="Proteomes" id="UP001310594"/>
    </source>
</evidence>
<dbReference type="SUPFAM" id="SSF50129">
    <property type="entry name" value="GroES-like"/>
    <property type="match status" value="1"/>
</dbReference>
<evidence type="ECO:0000259" key="11">
    <source>
        <dbReference type="PROSITE" id="PS50021"/>
    </source>
</evidence>